<dbReference type="SUPFAM" id="SSF57850">
    <property type="entry name" value="RING/U-box"/>
    <property type="match status" value="1"/>
</dbReference>
<dbReference type="CDD" id="cd16461">
    <property type="entry name" value="RING-H2_EL5-like"/>
    <property type="match status" value="1"/>
</dbReference>
<dbReference type="OMA" id="RFLWLYN"/>
<dbReference type="AlphaFoldDB" id="A0A1D6F4C7"/>
<evidence type="ECO:0000259" key="4">
    <source>
        <dbReference type="PROSITE" id="PS50089"/>
    </source>
</evidence>
<sequence>MEDDSTEAASSARATVPPPGWTRALANTGASGLAAASLVLLLLYLTGRFLWLYNKNAARAADSSRTPGAAAGASTSLLPAASPPPRRDVPLPSSLSTIPVFFVLHVAAPGLGGGEKAECAVCLAEFGEWEAGRLLPRCGHAFHEECIATWLRVSTTCPLCRAATAPCASV</sequence>
<dbReference type="PaxDb" id="4577-GRMZM2G383937_P01"/>
<dbReference type="Pfam" id="PF13639">
    <property type="entry name" value="zf-RING_2"/>
    <property type="match status" value="1"/>
</dbReference>
<accession>A0A1D6F4C7</accession>
<dbReference type="PROSITE" id="PS50089">
    <property type="entry name" value="ZF_RING_2"/>
    <property type="match status" value="1"/>
</dbReference>
<dbReference type="UniPathway" id="UPA00143"/>
<evidence type="ECO:0000313" key="7">
    <source>
        <dbReference type="Proteomes" id="UP000007305"/>
    </source>
</evidence>
<feature type="region of interest" description="Disordered" evidence="2">
    <location>
        <begin position="1"/>
        <end position="21"/>
    </location>
</feature>
<proteinExistence type="predicted"/>
<keyword evidence="1" id="KW-0479">Metal-binding</keyword>
<dbReference type="GO" id="GO:0016567">
    <property type="term" value="P:protein ubiquitination"/>
    <property type="evidence" value="ECO:0007669"/>
    <property type="project" value="UniProtKB-UniPathway"/>
</dbReference>
<evidence type="ECO:0000313" key="6">
    <source>
        <dbReference type="EnsemblPlants" id="Zm00001eb111410_P001"/>
    </source>
</evidence>
<evidence type="ECO:0000256" key="2">
    <source>
        <dbReference type="SAM" id="MobiDB-lite"/>
    </source>
</evidence>
<dbReference type="eggNOG" id="KOG0800">
    <property type="taxonomic scope" value="Eukaryota"/>
</dbReference>
<name>A0A1D6F4C7_MAIZE</name>
<protein>
    <submittedName>
        <fullName evidence="5">RING-H2 finger protein ATL3</fullName>
    </submittedName>
</protein>
<dbReference type="Gene3D" id="3.30.40.10">
    <property type="entry name" value="Zinc/RING finger domain, C3HC4 (zinc finger)"/>
    <property type="match status" value="1"/>
</dbReference>
<gene>
    <name evidence="5" type="ORF">ZEAMMB73_Zm00001d007159</name>
</gene>
<feature type="domain" description="RING-type" evidence="4">
    <location>
        <begin position="119"/>
        <end position="161"/>
    </location>
</feature>
<dbReference type="PANTHER" id="PTHR45676:SF54">
    <property type="entry name" value="RING-TYPE E3 UBIQUITIN TRANSFERASE"/>
    <property type="match status" value="1"/>
</dbReference>
<reference evidence="6" key="3">
    <citation type="submission" date="2021-05" db="UniProtKB">
        <authorList>
            <consortium name="EnsemblPlants"/>
        </authorList>
    </citation>
    <scope>IDENTIFICATION</scope>
    <source>
        <strain evidence="6">cv. B73</strain>
    </source>
</reference>
<keyword evidence="3" id="KW-1133">Transmembrane helix</keyword>
<evidence type="ECO:0000256" key="3">
    <source>
        <dbReference type="SAM" id="Phobius"/>
    </source>
</evidence>
<dbReference type="SMART" id="SM00184">
    <property type="entry name" value="RING"/>
    <property type="match status" value="1"/>
</dbReference>
<evidence type="ECO:0000313" key="5">
    <source>
        <dbReference type="EMBL" id="ONM26182.1"/>
    </source>
</evidence>
<dbReference type="InterPro" id="IPR001841">
    <property type="entry name" value="Znf_RING"/>
</dbReference>
<dbReference type="InterPro" id="IPR013083">
    <property type="entry name" value="Znf_RING/FYVE/PHD"/>
</dbReference>
<dbReference type="PANTHER" id="PTHR45676">
    <property type="entry name" value="RING-H2 FINGER PROTEIN ATL51-RELATED"/>
    <property type="match status" value="1"/>
</dbReference>
<dbReference type="SMR" id="A0A1D6F4C7"/>
<reference evidence="5 7" key="1">
    <citation type="submission" date="2015-12" db="EMBL/GenBank/DDBJ databases">
        <title>Update maize B73 reference genome by single molecule sequencing technologies.</title>
        <authorList>
            <consortium name="Maize Genome Sequencing Project"/>
            <person name="Ware D."/>
        </authorList>
    </citation>
    <scope>NUCLEOTIDE SEQUENCE [LARGE SCALE GENOMIC DNA]</scope>
    <source>
        <strain evidence="7">cv. B73</strain>
        <tissue evidence="5">Seedling</tissue>
    </source>
</reference>
<keyword evidence="7" id="KW-1185">Reference proteome</keyword>
<evidence type="ECO:0000256" key="1">
    <source>
        <dbReference type="PROSITE-ProRule" id="PRU00175"/>
    </source>
</evidence>
<organism evidence="5">
    <name type="scientific">Zea mays</name>
    <name type="common">Maize</name>
    <dbReference type="NCBI Taxonomy" id="4577"/>
    <lineage>
        <taxon>Eukaryota</taxon>
        <taxon>Viridiplantae</taxon>
        <taxon>Streptophyta</taxon>
        <taxon>Embryophyta</taxon>
        <taxon>Tracheophyta</taxon>
        <taxon>Spermatophyta</taxon>
        <taxon>Magnoliopsida</taxon>
        <taxon>Liliopsida</taxon>
        <taxon>Poales</taxon>
        <taxon>Poaceae</taxon>
        <taxon>PACMAD clade</taxon>
        <taxon>Panicoideae</taxon>
        <taxon>Andropogonodae</taxon>
        <taxon>Andropogoneae</taxon>
        <taxon>Tripsacinae</taxon>
        <taxon>Zea</taxon>
    </lineage>
</organism>
<keyword evidence="3" id="KW-0812">Transmembrane</keyword>
<dbReference type="STRING" id="4577.A0A1D6F4C7"/>
<dbReference type="Gramene" id="Zm00001eb111410_T001">
    <property type="protein sequence ID" value="Zm00001eb111410_P001"/>
    <property type="gene ID" value="Zm00001eb111410"/>
</dbReference>
<reference evidence="6" key="2">
    <citation type="submission" date="2019-07" db="EMBL/GenBank/DDBJ databases">
        <authorList>
            <person name="Seetharam A."/>
            <person name="Woodhouse M."/>
            <person name="Cannon E."/>
        </authorList>
    </citation>
    <scope>NUCLEOTIDE SEQUENCE [LARGE SCALE GENOMIC DNA]</scope>
    <source>
        <strain evidence="6">cv. B73</strain>
    </source>
</reference>
<dbReference type="GO" id="GO:0008270">
    <property type="term" value="F:zinc ion binding"/>
    <property type="evidence" value="ECO:0007669"/>
    <property type="project" value="UniProtKB-KW"/>
</dbReference>
<keyword evidence="1" id="KW-0862">Zinc</keyword>
<dbReference type="EMBL" id="CM007648">
    <property type="protein sequence ID" value="ONM26182.1"/>
    <property type="molecule type" value="Genomic_DNA"/>
</dbReference>
<keyword evidence="1" id="KW-0863">Zinc-finger</keyword>
<dbReference type="EnsemblPlants" id="Zm00001eb111410_T001">
    <property type="protein sequence ID" value="Zm00001eb111410_P001"/>
    <property type="gene ID" value="Zm00001eb111410"/>
</dbReference>
<feature type="transmembrane region" description="Helical" evidence="3">
    <location>
        <begin position="24"/>
        <end position="45"/>
    </location>
</feature>
<keyword evidence="3" id="KW-0472">Membrane</keyword>
<dbReference type="Proteomes" id="UP000007305">
    <property type="component" value="Chromosome 2"/>
</dbReference>